<dbReference type="RefSeq" id="WP_135403139.1">
    <property type="nucleotide sequence ID" value="NZ_SRME01000006.1"/>
</dbReference>
<evidence type="ECO:0000313" key="1">
    <source>
        <dbReference type="EMBL" id="TGG86991.1"/>
    </source>
</evidence>
<sequence>MKNYLIKKNNQGFYDYLIFATNFESPLNNLLEIEKELSKKNFEGKVLFDLLISNGDEHNRYIESYFDGNNFDHEKFKIVSVDNKIQNISTNFFKKHTKLFENSVLSSIDIFKISRV</sequence>
<protein>
    <submittedName>
        <fullName evidence="1">Type II toxin-antitoxin system RnlB family antitoxin</fullName>
    </submittedName>
</protein>
<accession>A0A4Z0VT00</accession>
<dbReference type="InterPro" id="IPR031834">
    <property type="entry name" value="RnlB/LsoB_antitoxin"/>
</dbReference>
<dbReference type="Pfam" id="PF15933">
    <property type="entry name" value="RnlB_antitoxin"/>
    <property type="match status" value="1"/>
</dbReference>
<dbReference type="OrthoDB" id="2942703at2"/>
<reference evidence="1 2" key="1">
    <citation type="submission" date="2019-04" db="EMBL/GenBank/DDBJ databases">
        <title>Draft genome sequence data and analysis of a Fermenting Bacterium, Geotoga petraea strain HO-Geo1, isolated from heavy-oil petroleum reservoir in Russia.</title>
        <authorList>
            <person name="Grouzdev D.S."/>
            <person name="Semenova E.M."/>
            <person name="Sokolova D.S."/>
            <person name="Tourova T.P."/>
            <person name="Poltaraus A.B."/>
            <person name="Nazina T.N."/>
        </authorList>
    </citation>
    <scope>NUCLEOTIDE SEQUENCE [LARGE SCALE GENOMIC DNA]</scope>
    <source>
        <strain evidence="1 2">HO-Geo1</strain>
    </source>
</reference>
<dbReference type="EMBL" id="SRME01000006">
    <property type="protein sequence ID" value="TGG86991.1"/>
    <property type="molecule type" value="Genomic_DNA"/>
</dbReference>
<proteinExistence type="predicted"/>
<evidence type="ECO:0000313" key="2">
    <source>
        <dbReference type="Proteomes" id="UP000297288"/>
    </source>
</evidence>
<dbReference type="Proteomes" id="UP000297288">
    <property type="component" value="Unassembled WGS sequence"/>
</dbReference>
<dbReference type="AlphaFoldDB" id="A0A4Z0VT00"/>
<gene>
    <name evidence="1" type="ORF">E4650_09030</name>
</gene>
<name>A0A4Z0VT00_9BACT</name>
<comment type="caution">
    <text evidence="1">The sequence shown here is derived from an EMBL/GenBank/DDBJ whole genome shotgun (WGS) entry which is preliminary data.</text>
</comment>
<organism evidence="1 2">
    <name type="scientific">Geotoga petraea</name>
    <dbReference type="NCBI Taxonomy" id="28234"/>
    <lineage>
        <taxon>Bacteria</taxon>
        <taxon>Thermotogati</taxon>
        <taxon>Thermotogota</taxon>
        <taxon>Thermotogae</taxon>
        <taxon>Petrotogales</taxon>
        <taxon>Petrotogaceae</taxon>
        <taxon>Geotoga</taxon>
    </lineage>
</organism>